<dbReference type="GO" id="GO:0098978">
    <property type="term" value="C:glutamatergic synapse"/>
    <property type="evidence" value="ECO:0007669"/>
    <property type="project" value="UniProtKB-ARBA"/>
</dbReference>
<keyword evidence="6" id="KW-0597">Phosphoprotein</keyword>
<dbReference type="OMA" id="EDSPAQF"/>
<evidence type="ECO:0000256" key="3">
    <source>
        <dbReference type="ARBA" id="ARBA00022475"/>
    </source>
</evidence>
<sequence length="352" mass="39535">MTFRRLRKLHHKEEYASPPDRAVYRDRDKLDPYSALSSYKQADMYKALAVSGGTLPRTKKGSSAGWKNVGQSSEYQRKILTLQKEDSESFGFEIQTYGLHHQDKNAVEMFTFVCRVQEGSPAQLCGLKVGDIIAGVNGLNTDGVRHRDIVELIKASGNTIRLETVYGSAIRKAELEARIQYLKQTLYEKWEEYRSLMVQEQRLLHGIVVKDPSVYDTLESVRSYIYGTVNMCSKDPLIGSLAAGSMCSSASCLSTTEDNEDAIYHTCYFSSASTDELNSLPGKSNSNGKPYKSTLTRSSSVKCPGPVTNWDKPKEQSNFVSLPRKKHKSFRTRLLKFIPGLNRNLEEEASPL</sequence>
<reference evidence="12" key="1">
    <citation type="submission" date="2024-06" db="UniProtKB">
        <authorList>
            <consortium name="RefSeq"/>
        </authorList>
    </citation>
    <scope>NUCLEOTIDE SEQUENCE [LARGE SCALE GENOMIC DNA]</scope>
    <source>
        <strain evidence="12">J_2021</strain>
    </source>
</reference>
<dbReference type="GeneID" id="108709806"/>
<keyword evidence="5" id="KW-0963">Cytoplasm</keyword>
<evidence type="ECO:0000256" key="6">
    <source>
        <dbReference type="ARBA" id="ARBA00022553"/>
    </source>
</evidence>
<gene>
    <name evidence="13 14" type="primary">tamalin.S</name>
</gene>
<keyword evidence="3" id="KW-1003">Cell membrane</keyword>
<dbReference type="InterPro" id="IPR036034">
    <property type="entry name" value="PDZ_sf"/>
</dbReference>
<comment type="subcellular location">
    <subcellularLocation>
        <location evidence="1">Cell membrane</location>
        <topology evidence="1">Peripheral membrane protein</topology>
        <orientation evidence="1">Cytoplasmic side</orientation>
    </subcellularLocation>
    <subcellularLocation>
        <location evidence="2">Cytoplasm</location>
        <location evidence="2">Perinuclear region</location>
    </subcellularLocation>
    <subcellularLocation>
        <location evidence="10">Postsynaptic cell membrane</location>
    </subcellularLocation>
</comment>
<dbReference type="RefSeq" id="XP_018105460.1">
    <property type="nucleotide sequence ID" value="XM_018249971.2"/>
</dbReference>
<comment type="function">
    <text evidence="11">Plays a role in intracellular trafficking and contributes to the macromolecular organization of group 1 metabotropic glutamate receptors (mGluRs) at synapses.</text>
</comment>
<keyword evidence="8" id="KW-0472">Membrane</keyword>
<evidence type="ECO:0000313" key="12">
    <source>
        <dbReference type="Proteomes" id="UP000186698"/>
    </source>
</evidence>
<proteinExistence type="predicted"/>
<dbReference type="SUPFAM" id="SSF50156">
    <property type="entry name" value="PDZ domain-like"/>
    <property type="match status" value="1"/>
</dbReference>
<evidence type="ECO:0000256" key="9">
    <source>
        <dbReference type="ARBA" id="ARBA00023257"/>
    </source>
</evidence>
<dbReference type="STRING" id="8355.A0A1L8H9G9"/>
<dbReference type="FunFam" id="2.30.42.10:FF:000157">
    <property type="entry name" value="General receptor for phosphoinositides 1-associated scaffold protein"/>
    <property type="match status" value="1"/>
</dbReference>
<evidence type="ECO:0000256" key="1">
    <source>
        <dbReference type="ARBA" id="ARBA00004413"/>
    </source>
</evidence>
<dbReference type="Proteomes" id="UP000186698">
    <property type="component" value="Chromosome 2S"/>
</dbReference>
<dbReference type="GO" id="GO:0007165">
    <property type="term" value="P:signal transduction"/>
    <property type="evidence" value="ECO:0000318"/>
    <property type="project" value="GO_Central"/>
</dbReference>
<dbReference type="AlphaFoldDB" id="A0A1L8H9G9"/>
<protein>
    <submittedName>
        <fullName evidence="13">General receptor for phosphoinositides 1-associated scaffold protein</fullName>
    </submittedName>
</protein>
<evidence type="ECO:0000256" key="10">
    <source>
        <dbReference type="ARBA" id="ARBA00034100"/>
    </source>
</evidence>
<dbReference type="Bgee" id="108709806">
    <property type="expression patterns" value="Expressed in ovary and 19 other cell types or tissues"/>
</dbReference>
<keyword evidence="9" id="KW-0628">Postsynaptic cell membrane</keyword>
<name>A0A1L8H9G9_XENLA</name>
<evidence type="ECO:0000256" key="11">
    <source>
        <dbReference type="ARBA" id="ARBA00058705"/>
    </source>
</evidence>
<dbReference type="Xenbase" id="XB-GENE-17338600">
    <property type="gene designation" value="tamalin.S"/>
</dbReference>
<dbReference type="CDD" id="cd06713">
    <property type="entry name" value="PDZ_tamalin_CYTIP-like"/>
    <property type="match status" value="1"/>
</dbReference>
<dbReference type="OrthoDB" id="10041077at2759"/>
<dbReference type="AGR" id="Xenbase:XB-GENE-17338600"/>
<dbReference type="GO" id="GO:0045211">
    <property type="term" value="C:postsynaptic membrane"/>
    <property type="evidence" value="ECO:0007669"/>
    <property type="project" value="UniProtKB-SubCell"/>
</dbReference>
<evidence type="ECO:0000256" key="8">
    <source>
        <dbReference type="ARBA" id="ARBA00023136"/>
    </source>
</evidence>
<dbReference type="Pfam" id="PF00595">
    <property type="entry name" value="PDZ"/>
    <property type="match status" value="1"/>
</dbReference>
<accession>A0A1L8H9G9</accession>
<organism evidence="12 13">
    <name type="scientific">Xenopus laevis</name>
    <name type="common">African clawed frog</name>
    <dbReference type="NCBI Taxonomy" id="8355"/>
    <lineage>
        <taxon>Eukaryota</taxon>
        <taxon>Metazoa</taxon>
        <taxon>Chordata</taxon>
        <taxon>Craniata</taxon>
        <taxon>Vertebrata</taxon>
        <taxon>Euteleostomi</taxon>
        <taxon>Amphibia</taxon>
        <taxon>Batrachia</taxon>
        <taxon>Anura</taxon>
        <taxon>Pipoidea</taxon>
        <taxon>Pipidae</taxon>
        <taxon>Xenopodinae</taxon>
        <taxon>Xenopus</taxon>
        <taxon>Xenopus</taxon>
    </lineage>
</organism>
<evidence type="ECO:0000256" key="7">
    <source>
        <dbReference type="ARBA" id="ARBA00023018"/>
    </source>
</evidence>
<dbReference type="PANTHER" id="PTHR15963">
    <property type="entry name" value="GENERAL RECEPTOR FOR PHOSPHOINOSITIDES 1-ASSOCIATED SCAFFOLD PROTEIN-RELATED"/>
    <property type="match status" value="1"/>
</dbReference>
<dbReference type="PROSITE" id="PS50106">
    <property type="entry name" value="PDZ"/>
    <property type="match status" value="1"/>
</dbReference>
<dbReference type="GO" id="GO:0048471">
    <property type="term" value="C:perinuclear region of cytoplasm"/>
    <property type="evidence" value="ECO:0007669"/>
    <property type="project" value="UniProtKB-SubCell"/>
</dbReference>
<keyword evidence="4" id="KW-0488">Methylation</keyword>
<dbReference type="InterPro" id="IPR052122">
    <property type="entry name" value="Intracell_Traff_Signaling_Reg"/>
</dbReference>
<evidence type="ECO:0000313" key="13">
    <source>
        <dbReference type="RefSeq" id="XP_018105460.1"/>
    </source>
</evidence>
<evidence type="ECO:0000256" key="4">
    <source>
        <dbReference type="ARBA" id="ARBA00022481"/>
    </source>
</evidence>
<evidence type="ECO:0000256" key="2">
    <source>
        <dbReference type="ARBA" id="ARBA00004556"/>
    </source>
</evidence>
<dbReference type="InterPro" id="IPR001478">
    <property type="entry name" value="PDZ"/>
</dbReference>
<dbReference type="CTD" id="108709806"/>
<dbReference type="Gene3D" id="2.30.42.10">
    <property type="match status" value="1"/>
</dbReference>
<dbReference type="PANTHER" id="PTHR15963:SF3">
    <property type="entry name" value="PROTEIN TAMALIN"/>
    <property type="match status" value="1"/>
</dbReference>
<evidence type="ECO:0000256" key="5">
    <source>
        <dbReference type="ARBA" id="ARBA00022490"/>
    </source>
</evidence>
<keyword evidence="13" id="KW-0675">Receptor</keyword>
<dbReference type="KEGG" id="xla:108709806"/>
<dbReference type="SMART" id="SM00228">
    <property type="entry name" value="PDZ"/>
    <property type="match status" value="1"/>
</dbReference>
<dbReference type="GO" id="GO:0005886">
    <property type="term" value="C:plasma membrane"/>
    <property type="evidence" value="ECO:0000318"/>
    <property type="project" value="GO_Central"/>
</dbReference>
<keyword evidence="12" id="KW-1185">Reference proteome</keyword>
<keyword evidence="7" id="KW-0770">Synapse</keyword>
<reference evidence="13" key="2">
    <citation type="submission" date="2025-08" db="UniProtKB">
        <authorList>
            <consortium name="RefSeq"/>
        </authorList>
    </citation>
    <scope>IDENTIFICATION</scope>
    <source>
        <strain evidence="13">J_2021</strain>
        <tissue evidence="13">Erythrocytes</tissue>
    </source>
</reference>
<dbReference type="PaxDb" id="8355-A0A1L8H9G9"/>
<evidence type="ECO:0000313" key="14">
    <source>
        <dbReference type="Xenbase" id="XB-GENE-17338600"/>
    </source>
</evidence>